<dbReference type="InParanoid" id="A0A165F455"/>
<dbReference type="SUPFAM" id="SSF56112">
    <property type="entry name" value="Protein kinase-like (PK-like)"/>
    <property type="match status" value="1"/>
</dbReference>
<dbReference type="GO" id="GO:0005524">
    <property type="term" value="F:ATP binding"/>
    <property type="evidence" value="ECO:0007669"/>
    <property type="project" value="UniProtKB-UniRule"/>
</dbReference>
<proteinExistence type="inferred from homology"/>
<comment type="similarity">
    <text evidence="5">Belongs to the protein kinase superfamily. STE Ser/Thr protein kinase family. MAP kinase kinase subfamily.</text>
</comment>
<keyword evidence="4 7" id="KW-0067">ATP-binding</keyword>
<reference evidence="10 11" key="1">
    <citation type="journal article" date="2016" name="Mol. Biol. Evol.">
        <title>Comparative Genomics of Early-Diverging Mushroom-Forming Fungi Provides Insights into the Origins of Lignocellulose Decay Capabilities.</title>
        <authorList>
            <person name="Nagy L.G."/>
            <person name="Riley R."/>
            <person name="Tritt A."/>
            <person name="Adam C."/>
            <person name="Daum C."/>
            <person name="Floudas D."/>
            <person name="Sun H."/>
            <person name="Yadav J.S."/>
            <person name="Pangilinan J."/>
            <person name="Larsson K.H."/>
            <person name="Matsuura K."/>
            <person name="Barry K."/>
            <person name="Labutti K."/>
            <person name="Kuo R."/>
            <person name="Ohm R.A."/>
            <person name="Bhattacharya S.S."/>
            <person name="Shirouzu T."/>
            <person name="Yoshinaga Y."/>
            <person name="Martin F.M."/>
            <person name="Grigoriev I.V."/>
            <person name="Hibbett D.S."/>
        </authorList>
    </citation>
    <scope>NUCLEOTIDE SEQUENCE [LARGE SCALE GENOMIC DNA]</scope>
    <source>
        <strain evidence="10 11">93-53</strain>
    </source>
</reference>
<dbReference type="SMART" id="SM00220">
    <property type="entry name" value="S_TKc"/>
    <property type="match status" value="1"/>
</dbReference>
<dbReference type="GeneID" id="63821176"/>
<dbReference type="STRING" id="1314785.A0A165F455"/>
<dbReference type="Pfam" id="PF00069">
    <property type="entry name" value="Pkinase"/>
    <property type="match status" value="1"/>
</dbReference>
<dbReference type="FunFam" id="1.10.510.10:FF:000263">
    <property type="entry name" value="MAP kinase skh1/pek1"/>
    <property type="match status" value="1"/>
</dbReference>
<keyword evidence="1" id="KW-0808">Transferase</keyword>
<dbReference type="InterPro" id="IPR000719">
    <property type="entry name" value="Prot_kinase_dom"/>
</dbReference>
<gene>
    <name evidence="10" type="ORF">LAESUDRAFT_648971</name>
</gene>
<sequence length="409" mass="45483">MHSLHPSPARPLGPRNIQRAASPSQFALPEVAPLNIRKPKLKLPQIDFDKVEGGAFNGGYLGGSQTVSLSSHAGTNTDSPGERTVRPDQTISPQARPPSGIVSIENIRRTVEEFEHYTDDNFEELSRLGEGAGGAVYKVRDKRTGKIMARKTITTLEAPMKQLIREIKITSTTSHFNIIHFYGAYISPSSSEVKVLMEFCEGGSLESVGKRMKEIGGRVGEKVAGRLAEGILQGLAYLHKQKTIHRDIKPPNILLSRDGVVKLADFGVSGELVNSIAGTFTGTSLYMAPERMQGAEYTIRSDVWSTGISLLELVQNRFPFPTDLAAIELMMYITQYEPPELEDEEDITWSAEMKDFVRAALTRNPTLRPTPSQLLDHPWIKNVMQHEVNMASWIRKVWGWRKSRKSGDT</sequence>
<keyword evidence="2 7" id="KW-0547">Nucleotide-binding</keyword>
<dbReference type="GO" id="GO:0000196">
    <property type="term" value="P:cell integrity MAPK cascade"/>
    <property type="evidence" value="ECO:0007669"/>
    <property type="project" value="TreeGrafter"/>
</dbReference>
<evidence type="ECO:0000313" key="11">
    <source>
        <dbReference type="Proteomes" id="UP000076871"/>
    </source>
</evidence>
<dbReference type="RefSeq" id="XP_040766085.1">
    <property type="nucleotide sequence ID" value="XM_040904146.1"/>
</dbReference>
<dbReference type="Gene3D" id="3.30.200.20">
    <property type="entry name" value="Phosphorylase Kinase, domain 1"/>
    <property type="match status" value="1"/>
</dbReference>
<dbReference type="GO" id="GO:0004708">
    <property type="term" value="F:MAP kinase kinase activity"/>
    <property type="evidence" value="ECO:0007669"/>
    <property type="project" value="UniProtKB-EC"/>
</dbReference>
<evidence type="ECO:0000256" key="5">
    <source>
        <dbReference type="ARBA" id="ARBA00038035"/>
    </source>
</evidence>
<evidence type="ECO:0000256" key="1">
    <source>
        <dbReference type="ARBA" id="ARBA00022679"/>
    </source>
</evidence>
<name>A0A165F455_9APHY</name>
<evidence type="ECO:0000313" key="10">
    <source>
        <dbReference type="EMBL" id="KZT08345.1"/>
    </source>
</evidence>
<dbReference type="EMBL" id="KV427615">
    <property type="protein sequence ID" value="KZT08345.1"/>
    <property type="molecule type" value="Genomic_DNA"/>
</dbReference>
<dbReference type="PROSITE" id="PS50011">
    <property type="entry name" value="PROTEIN_KINASE_DOM"/>
    <property type="match status" value="1"/>
</dbReference>
<evidence type="ECO:0000256" key="4">
    <source>
        <dbReference type="ARBA" id="ARBA00022840"/>
    </source>
</evidence>
<dbReference type="GO" id="GO:0060237">
    <property type="term" value="P:regulation of fungal-type cell wall organization"/>
    <property type="evidence" value="ECO:0007669"/>
    <property type="project" value="TreeGrafter"/>
</dbReference>
<organism evidence="10 11">
    <name type="scientific">Laetiporus sulphureus 93-53</name>
    <dbReference type="NCBI Taxonomy" id="1314785"/>
    <lineage>
        <taxon>Eukaryota</taxon>
        <taxon>Fungi</taxon>
        <taxon>Dikarya</taxon>
        <taxon>Basidiomycota</taxon>
        <taxon>Agaricomycotina</taxon>
        <taxon>Agaricomycetes</taxon>
        <taxon>Polyporales</taxon>
        <taxon>Laetiporus</taxon>
    </lineage>
</organism>
<accession>A0A165F455</accession>
<evidence type="ECO:0000256" key="3">
    <source>
        <dbReference type="ARBA" id="ARBA00022777"/>
    </source>
</evidence>
<protein>
    <recommendedName>
        <fullName evidence="6">mitogen-activated protein kinase kinase</fullName>
        <ecNumber evidence="6">2.7.12.2</ecNumber>
    </recommendedName>
</protein>
<dbReference type="OrthoDB" id="10252354at2759"/>
<feature type="binding site" evidence="7">
    <location>
        <position position="161"/>
    </location>
    <ligand>
        <name>ATP</name>
        <dbReference type="ChEBI" id="CHEBI:30616"/>
    </ligand>
</feature>
<dbReference type="InterPro" id="IPR011009">
    <property type="entry name" value="Kinase-like_dom_sf"/>
</dbReference>
<feature type="domain" description="Protein kinase" evidence="9">
    <location>
        <begin position="122"/>
        <end position="380"/>
    </location>
</feature>
<evidence type="ECO:0000256" key="2">
    <source>
        <dbReference type="ARBA" id="ARBA00022741"/>
    </source>
</evidence>
<keyword evidence="3 10" id="KW-0418">Kinase</keyword>
<dbReference type="AlphaFoldDB" id="A0A165F455"/>
<dbReference type="Gene3D" id="1.10.510.10">
    <property type="entry name" value="Transferase(Phosphotransferase) domain 1"/>
    <property type="match status" value="1"/>
</dbReference>
<dbReference type="Proteomes" id="UP000076871">
    <property type="component" value="Unassembled WGS sequence"/>
</dbReference>
<evidence type="ECO:0000256" key="8">
    <source>
        <dbReference type="SAM" id="MobiDB-lite"/>
    </source>
</evidence>
<feature type="compositionally biased region" description="Polar residues" evidence="8">
    <location>
        <begin position="67"/>
        <end position="79"/>
    </location>
</feature>
<evidence type="ECO:0000259" key="9">
    <source>
        <dbReference type="PROSITE" id="PS50011"/>
    </source>
</evidence>
<feature type="region of interest" description="Disordered" evidence="8">
    <location>
        <begin position="67"/>
        <end position="99"/>
    </location>
</feature>
<feature type="region of interest" description="Disordered" evidence="8">
    <location>
        <begin position="1"/>
        <end position="24"/>
    </location>
</feature>
<dbReference type="PROSITE" id="PS00107">
    <property type="entry name" value="PROTEIN_KINASE_ATP"/>
    <property type="match status" value="1"/>
</dbReference>
<dbReference type="FunCoup" id="A0A165F455">
    <property type="interactions" value="140"/>
</dbReference>
<evidence type="ECO:0000256" key="7">
    <source>
        <dbReference type="PROSITE-ProRule" id="PRU10141"/>
    </source>
</evidence>
<dbReference type="PANTHER" id="PTHR48013:SF6">
    <property type="entry name" value="MAP KINASE KINASE MKK1_SSP32-RELATED"/>
    <property type="match status" value="1"/>
</dbReference>
<dbReference type="InterPro" id="IPR017441">
    <property type="entry name" value="Protein_kinase_ATP_BS"/>
</dbReference>
<keyword evidence="11" id="KW-1185">Reference proteome</keyword>
<dbReference type="EC" id="2.7.12.2" evidence="6"/>
<dbReference type="PANTHER" id="PTHR48013">
    <property type="entry name" value="DUAL SPECIFICITY MITOGEN-ACTIVATED PROTEIN KINASE KINASE 5-RELATED"/>
    <property type="match status" value="1"/>
</dbReference>
<evidence type="ECO:0000256" key="6">
    <source>
        <dbReference type="ARBA" id="ARBA00038999"/>
    </source>
</evidence>